<dbReference type="InterPro" id="IPR002121">
    <property type="entry name" value="HRDC_dom"/>
</dbReference>
<comment type="caution">
    <text evidence="5">The sequence shown here is derived from an EMBL/GenBank/DDBJ whole genome shotgun (WGS) entry which is preliminary data.</text>
</comment>
<dbReference type="Pfam" id="PF01612">
    <property type="entry name" value="DNA_pol_A_exo1"/>
    <property type="match status" value="1"/>
</dbReference>
<dbReference type="PANTHER" id="PTHR12124:SF47">
    <property type="entry name" value="EXOSOME COMPONENT 10"/>
    <property type="match status" value="1"/>
</dbReference>
<keyword evidence="6" id="KW-1185">Reference proteome</keyword>
<evidence type="ECO:0000313" key="6">
    <source>
        <dbReference type="Proteomes" id="UP001642540"/>
    </source>
</evidence>
<name>A0ABP1R805_9HEXA</name>
<gene>
    <name evidence="5" type="ORF">ODALV1_LOCUS19806</name>
</gene>
<dbReference type="SUPFAM" id="SSF53098">
    <property type="entry name" value="Ribonuclease H-like"/>
    <property type="match status" value="1"/>
</dbReference>
<evidence type="ECO:0000256" key="1">
    <source>
        <dbReference type="ARBA" id="ARBA00004123"/>
    </source>
</evidence>
<dbReference type="InterPro" id="IPR036397">
    <property type="entry name" value="RNaseH_sf"/>
</dbReference>
<feature type="region of interest" description="Disordered" evidence="3">
    <location>
        <begin position="402"/>
        <end position="435"/>
    </location>
</feature>
<feature type="domain" description="HRDC" evidence="4">
    <location>
        <begin position="282"/>
        <end position="362"/>
    </location>
</feature>
<dbReference type="InterPro" id="IPR012337">
    <property type="entry name" value="RNaseH-like_sf"/>
</dbReference>
<dbReference type="EMBL" id="CAXLJM020000068">
    <property type="protein sequence ID" value="CAL8122442.1"/>
    <property type="molecule type" value="Genomic_DNA"/>
</dbReference>
<evidence type="ECO:0000313" key="5">
    <source>
        <dbReference type="EMBL" id="CAL8122442.1"/>
    </source>
</evidence>
<sequence>MSQIRAKINEARLKWGIQTTRPHTSIPGFLSWRREINQAKSLPTLHPYKYTIENWHISADMVSVTDLVYPRFTRYIRTEAELADCSIDLHDNAEITVDTEMNSDSYHHVICIIQISTKTADYVIDSLKLFNKIRQYLAPSFENPEKLKIFHSSNDLLHLQRNFGIFMVAFIDTQEVFEILHGTKQIAFDKMAKSLLDKDVNKLPQLADWRLSPLPDDLLEYAAADTRLLFECWLKLKHDAVSIESEEFPVSRKNSLKLVSSYNTQTAEAAWSRYTTANTLSTTIHKKQFISLFNWRDGKGKEHDIHPNKIITPHDLESIIIHNPTTTNSLRDRIRPCRDLHNSYYLQIIDILAEYNPNPDSNRGAISMSGEQSNRKVILPSLTNGNLQVELRVNESWEPMTWESDGGLQDQLEPNSTCKTKPPPPNKSQSRYAKRHRRYRANVRARQSASHLGLETEDHKRVSLNKCVSFARQLNLTKTELLSYLNELPDNWDK</sequence>
<dbReference type="Gene3D" id="1.10.150.80">
    <property type="entry name" value="HRDC domain"/>
    <property type="match status" value="1"/>
</dbReference>
<comment type="subcellular location">
    <subcellularLocation>
        <location evidence="1">Nucleus</location>
    </subcellularLocation>
</comment>
<evidence type="ECO:0000256" key="3">
    <source>
        <dbReference type="SAM" id="MobiDB-lite"/>
    </source>
</evidence>
<keyword evidence="2" id="KW-0539">Nucleus</keyword>
<dbReference type="PROSITE" id="PS50967">
    <property type="entry name" value="HRDC"/>
    <property type="match status" value="1"/>
</dbReference>
<accession>A0ABP1R805</accession>
<dbReference type="Gene3D" id="3.30.420.10">
    <property type="entry name" value="Ribonuclease H-like superfamily/Ribonuclease H"/>
    <property type="match status" value="1"/>
</dbReference>
<dbReference type="SMART" id="SM00474">
    <property type="entry name" value="35EXOc"/>
    <property type="match status" value="1"/>
</dbReference>
<evidence type="ECO:0000256" key="2">
    <source>
        <dbReference type="ARBA" id="ARBA00023242"/>
    </source>
</evidence>
<organism evidence="5 6">
    <name type="scientific">Orchesella dallaii</name>
    <dbReference type="NCBI Taxonomy" id="48710"/>
    <lineage>
        <taxon>Eukaryota</taxon>
        <taxon>Metazoa</taxon>
        <taxon>Ecdysozoa</taxon>
        <taxon>Arthropoda</taxon>
        <taxon>Hexapoda</taxon>
        <taxon>Collembola</taxon>
        <taxon>Entomobryomorpha</taxon>
        <taxon>Entomobryoidea</taxon>
        <taxon>Orchesellidae</taxon>
        <taxon>Orchesellinae</taxon>
        <taxon>Orchesella</taxon>
    </lineage>
</organism>
<proteinExistence type="predicted"/>
<dbReference type="PANTHER" id="PTHR12124">
    <property type="entry name" value="POLYMYOSITIS/SCLERODERMA AUTOANTIGEN-RELATED"/>
    <property type="match status" value="1"/>
</dbReference>
<dbReference type="InterPro" id="IPR010997">
    <property type="entry name" value="HRDC-like_sf"/>
</dbReference>
<dbReference type="Proteomes" id="UP001642540">
    <property type="component" value="Unassembled WGS sequence"/>
</dbReference>
<dbReference type="InterPro" id="IPR002562">
    <property type="entry name" value="3'-5'_exonuclease_dom"/>
</dbReference>
<evidence type="ECO:0000259" key="4">
    <source>
        <dbReference type="PROSITE" id="PS50967"/>
    </source>
</evidence>
<dbReference type="SUPFAM" id="SSF47819">
    <property type="entry name" value="HRDC-like"/>
    <property type="match status" value="1"/>
</dbReference>
<dbReference type="InterPro" id="IPR045092">
    <property type="entry name" value="Rrp6-like"/>
</dbReference>
<reference evidence="5 6" key="1">
    <citation type="submission" date="2024-08" db="EMBL/GenBank/DDBJ databases">
        <authorList>
            <person name="Cucini C."/>
            <person name="Frati F."/>
        </authorList>
    </citation>
    <scope>NUCLEOTIDE SEQUENCE [LARGE SCALE GENOMIC DNA]</scope>
</reference>
<protein>
    <recommendedName>
        <fullName evidence="4">HRDC domain-containing protein</fullName>
    </recommendedName>
</protein>
<dbReference type="InterPro" id="IPR044876">
    <property type="entry name" value="HRDC_dom_sf"/>
</dbReference>